<feature type="region of interest" description="Disordered" evidence="2">
    <location>
        <begin position="625"/>
        <end position="646"/>
    </location>
</feature>
<gene>
    <name evidence="6" type="ORF">ACFO6Q_07980</name>
</gene>
<feature type="domain" description="Bacterial repeat" evidence="5">
    <location>
        <begin position="1701"/>
        <end position="1768"/>
    </location>
</feature>
<dbReference type="Pfam" id="PF01345">
    <property type="entry name" value="DUF11"/>
    <property type="match status" value="1"/>
</dbReference>
<feature type="domain" description="Bacterial repeat" evidence="5">
    <location>
        <begin position="1188"/>
        <end position="1240"/>
    </location>
</feature>
<dbReference type="InterPro" id="IPR059226">
    <property type="entry name" value="Choice_anch_Q_dom"/>
</dbReference>
<dbReference type="Gene3D" id="2.160.20.20">
    <property type="match status" value="1"/>
</dbReference>
<keyword evidence="1 3" id="KW-0732">Signal</keyword>
<feature type="chain" id="PRO_5045456581" evidence="3">
    <location>
        <begin position="20"/>
        <end position="2125"/>
    </location>
</feature>
<dbReference type="Pfam" id="PF18998">
    <property type="entry name" value="Flg_new_2"/>
    <property type="match status" value="5"/>
</dbReference>
<dbReference type="InterPro" id="IPR013425">
    <property type="entry name" value="Autotrns_rpt"/>
</dbReference>
<proteinExistence type="predicted"/>
<dbReference type="NCBIfam" id="TIGR02601">
    <property type="entry name" value="autotrns_rpt"/>
    <property type="match status" value="2"/>
</dbReference>
<keyword evidence="7" id="KW-1185">Reference proteome</keyword>
<dbReference type="NCBIfam" id="NF041518">
    <property type="entry name" value="choice_anch_Q"/>
    <property type="match status" value="1"/>
</dbReference>
<dbReference type="InterPro" id="IPR011050">
    <property type="entry name" value="Pectin_lyase_fold/virulence"/>
</dbReference>
<evidence type="ECO:0000256" key="1">
    <source>
        <dbReference type="ARBA" id="ARBA00022729"/>
    </source>
</evidence>
<dbReference type="Proteomes" id="UP001595886">
    <property type="component" value="Unassembled WGS sequence"/>
</dbReference>
<dbReference type="InterPro" id="IPR001434">
    <property type="entry name" value="OmcB-like_DUF11"/>
</dbReference>
<organism evidence="6 7">
    <name type="scientific">Dokdonella ginsengisoli</name>
    <dbReference type="NCBI Taxonomy" id="363846"/>
    <lineage>
        <taxon>Bacteria</taxon>
        <taxon>Pseudomonadati</taxon>
        <taxon>Pseudomonadota</taxon>
        <taxon>Gammaproteobacteria</taxon>
        <taxon>Lysobacterales</taxon>
        <taxon>Rhodanobacteraceae</taxon>
        <taxon>Dokdonella</taxon>
    </lineage>
</organism>
<dbReference type="SUPFAM" id="SSF51126">
    <property type="entry name" value="Pectin lyase-like"/>
    <property type="match status" value="3"/>
</dbReference>
<evidence type="ECO:0000313" key="7">
    <source>
        <dbReference type="Proteomes" id="UP001595886"/>
    </source>
</evidence>
<evidence type="ECO:0000313" key="6">
    <source>
        <dbReference type="EMBL" id="MFC4820259.1"/>
    </source>
</evidence>
<feature type="signal peptide" evidence="3">
    <location>
        <begin position="1"/>
        <end position="19"/>
    </location>
</feature>
<evidence type="ECO:0000259" key="5">
    <source>
        <dbReference type="Pfam" id="PF18998"/>
    </source>
</evidence>
<dbReference type="EMBL" id="JBHSHD010000007">
    <property type="protein sequence ID" value="MFC4820259.1"/>
    <property type="molecule type" value="Genomic_DNA"/>
</dbReference>
<feature type="domain" description="Bacterial repeat" evidence="5">
    <location>
        <begin position="1552"/>
        <end position="1618"/>
    </location>
</feature>
<evidence type="ECO:0000259" key="4">
    <source>
        <dbReference type="Pfam" id="PF01345"/>
    </source>
</evidence>
<dbReference type="Pfam" id="PF12951">
    <property type="entry name" value="PATR"/>
    <property type="match status" value="2"/>
</dbReference>
<accession>A0ABV9QUH9</accession>
<name>A0ABV9QUH9_9GAMM</name>
<feature type="domain" description="Bacterial repeat" evidence="5">
    <location>
        <begin position="1626"/>
        <end position="1693"/>
    </location>
</feature>
<sequence length="2125" mass="212515">MRAGLLAALALAPMPPALAAYAPCDTPASDCEILSDRTYTDPNTYDYTNKNTLDIMSAGGVYPTITQTGGTVVTKGLGLWNGVTWNMSGGTINDAGDLIVAIYSYGAITSRMTQSGGTVNVGTDVRFSIYNGNTGIYTLNGGQLNARSVGLVAGSGNSAAAYLYLNGGTLTANEIKRDGDSSGQQTTAELRFNGGTLRAGNTDNPNWINFNNGWDRRYSTTVLAIDAGGAIFDTNGRSMGIQQPLPVAFSLGSPVAPGISGGGVTKRGAGTLTLSAGNAYTGNTVVEAGTLALANANAAVNSTVVLNGGTLAFSAIANATFGGLGGSQNFALQNAGGAAVALAVGNNGSNTTYSGAMSGPGSLTKIGGGTLTLAGNSSYAGTTSVNAGTLRVNGTSGSGALTIAGGATLGGSGRVAGAATAQNGSRLAPGSSPGTLTFSGGLALNAGAVLDLEIGTASDLIKISGGTFSAANGITINLADSGGFGAGAYILIDFTGATANAGAANFALGAKPAGTYLYSLSVQGTKLVLTVALPPPVVTGVNVPADGLYNAGRPLDFTVHFDKAVTATGTPRLPILLDSGAAYANYFSGSGTRDLVFRYTVAAGHNDSDGITLVPTINVAAGTLRDSAGTDADPTLNNPPSTAGIRIDTTAPQATSMRLVGSPPPSSVSITYTVTFSEGVSGVDAPDFNVETIDGNASGQVATVGGSGDTYTVVVHRIGGVGHLLLTLRNGGTGIVDAAGNAVAGGFRLGDAFLADVQRRCYVDQAAIGANDGTRWADAYLDLQSAVRDVGCVETWAAKGVYKPGSAKSDSFQLRAGVKLYGGFSGVETELAERTAAVIAAHPTVLSGDIDGNDATDADGVVLDANQIAGSNSTNVILMNKAGGPGYGEDTVIDGFVVTAGDAGGSTGGGLRCDASLAQTRCNFTLSNLLFSGNRALAGGGMSLSSSAGNADPLLSKIVFRGNRGTLSAGALSLGANQAGATTSPSLSNVVFSGNSAPNWGGAVGLNVNLGTIAPTFDNVTFSGNVSGAHRGGAIASQAFGGGTSRPTLRNSILWGDGAADDPEIVLDGSGTAVLERSLVQGGCPGASDCTDLVAGDPQLGALGDHGGAVPSLLPGAGGAAIDTGSCRLLDDLRGVARPQGAGCDLGATEYRQSSLTIDVEGRGSVTAGVPPTPLAGDIVDCADHCSATYDGEAAPSVTLTAMPDALQNFVGWSGDCSGSEAVVTVAMTQARTCTASFEPMLFTVSPSVDGDHGTIDPSAPFTVAGGEAAVFELMPDPDYHVAGVDGSCGGALSGPGGTTYTTEPIVGDCTVVARFAIDQHTVDASVDGGHGAISPSGALPVDHGAAQAFVLTPEANYHLDRVDGSCSGTLTGNVYTTDAVTQDCTIVAHFAIDQHTLTSSVAGGHGAIAPAGTQLVDHGDTRQFVLTPEANYHVDRVDGSCGGSLAGNVYTTGAVTQDCTVVAQFAIDQHALTSSVTGGHGAIAPAGTQLVDHGQTRQFVLTPEVNYHVDHVDGSCGGILAGNVYTTAAVTQDCTVVAQFAIDRHTVDASVDGGHGSITPSGALPVDHGATQTFTLTPEANYHVDRVDGSCGGTLAGNVYTTAAVTQDCTVVAHFAIDRHTVTPSVAGGHGTISPSEAQTVDHGTTQSFTLVAEANYHVASVDGSCGGTLAGDVYTTAAVTQDCTVVAHFAIDRHTVTPSVAGGHGTISPSEPQAVDHGATTAFTLTPAPHYHVDAIDGSCGGQLAGQTYTTDAIVANCTVDAHFAIDTHTIGGSVQGLLGSGLVLRLNGSDDTPIASNGHFTLQPALDDLGAYAVTVAQQPTAPAQLCSVVDGSGVLDGSDVTDVVVDCAPPQPHLLVSVSDDRDHARYGRLVNYRVTVGNDGSGDATGIRVRDLQPPQLDGASATWICIDGGDGANCTAQGSGPLLDTEVSIAAGRSLTWLVTAPVLLDAPGPRVDYQVEVDGPDTAGALDSDLLVLLRSGFDVIGSDGAESIGEAACRAATGRTQTLDAAGGFVFELAAGAGNRVEPIVQAQAPDGTGLRVERLGTTGAARVRLVVSARDKIERASAWVPAEAGMPLLLGIAASGSEASVLLEGAAQPIELALPSAAGADFSLTPFDGSCR</sequence>
<feature type="domain" description="Bacterial repeat" evidence="5">
    <location>
        <begin position="1400"/>
        <end position="1468"/>
    </location>
</feature>
<protein>
    <submittedName>
        <fullName evidence="6">Autotransporter-associated beta strand repeat-containing protein</fullName>
    </submittedName>
</protein>
<reference evidence="7" key="1">
    <citation type="journal article" date="2019" name="Int. J. Syst. Evol. Microbiol.">
        <title>The Global Catalogue of Microorganisms (GCM) 10K type strain sequencing project: providing services to taxonomists for standard genome sequencing and annotation.</title>
        <authorList>
            <consortium name="The Broad Institute Genomics Platform"/>
            <consortium name="The Broad Institute Genome Sequencing Center for Infectious Disease"/>
            <person name="Wu L."/>
            <person name="Ma J."/>
        </authorList>
    </citation>
    <scope>NUCLEOTIDE SEQUENCE [LARGE SCALE GENOMIC DNA]</scope>
    <source>
        <strain evidence="7">CCUG 30340</strain>
    </source>
</reference>
<comment type="caution">
    <text evidence="6">The sequence shown here is derived from an EMBL/GenBank/DDBJ whole genome shotgun (WGS) entry which is preliminary data.</text>
</comment>
<evidence type="ECO:0000256" key="3">
    <source>
        <dbReference type="SAM" id="SignalP"/>
    </source>
</evidence>
<feature type="domain" description="DUF11" evidence="4">
    <location>
        <begin position="1863"/>
        <end position="1952"/>
    </location>
</feature>
<evidence type="ECO:0000256" key="2">
    <source>
        <dbReference type="SAM" id="MobiDB-lite"/>
    </source>
</evidence>
<dbReference type="RefSeq" id="WP_380020098.1">
    <property type="nucleotide sequence ID" value="NZ_JBHSHD010000007.1"/>
</dbReference>
<dbReference type="InterPro" id="IPR012332">
    <property type="entry name" value="Autotransporter_pectin_lyase_C"/>
</dbReference>
<dbReference type="InterPro" id="IPR044060">
    <property type="entry name" value="Bacterial_rp_domain"/>
</dbReference>